<dbReference type="EMBL" id="GHBP01003193">
    <property type="protein sequence ID" value="NDJ93315.1"/>
    <property type="molecule type" value="Transcribed_RNA"/>
</dbReference>
<evidence type="ECO:0000256" key="3">
    <source>
        <dbReference type="ARBA" id="ARBA00022842"/>
    </source>
</evidence>
<dbReference type="GO" id="GO:0046872">
    <property type="term" value="F:metal ion binding"/>
    <property type="evidence" value="ECO:0007669"/>
    <property type="project" value="UniProtKB-KW"/>
</dbReference>
<dbReference type="Pfam" id="PF16212">
    <property type="entry name" value="PhoLip_ATPase_C"/>
    <property type="match status" value="1"/>
</dbReference>
<protein>
    <submittedName>
        <fullName evidence="6">Phospholipid-transporting ATPase IA (Trinotate prediction)</fullName>
    </submittedName>
</protein>
<evidence type="ECO:0000256" key="1">
    <source>
        <dbReference type="ARBA" id="ARBA00004141"/>
    </source>
</evidence>
<keyword evidence="4" id="KW-0812">Transmembrane</keyword>
<dbReference type="PANTHER" id="PTHR24092">
    <property type="entry name" value="PROBABLE PHOSPHOLIPID-TRANSPORTING ATPASE"/>
    <property type="match status" value="1"/>
</dbReference>
<proteinExistence type="predicted"/>
<dbReference type="GO" id="GO:0005886">
    <property type="term" value="C:plasma membrane"/>
    <property type="evidence" value="ECO:0007669"/>
    <property type="project" value="TreeGrafter"/>
</dbReference>
<dbReference type="GO" id="GO:0045332">
    <property type="term" value="P:phospholipid translocation"/>
    <property type="evidence" value="ECO:0007669"/>
    <property type="project" value="TreeGrafter"/>
</dbReference>
<evidence type="ECO:0000256" key="4">
    <source>
        <dbReference type="SAM" id="Phobius"/>
    </source>
</evidence>
<evidence type="ECO:0000313" key="6">
    <source>
        <dbReference type="EMBL" id="NDJ93315.1"/>
    </source>
</evidence>
<feature type="transmembrane region" description="Helical" evidence="4">
    <location>
        <begin position="122"/>
        <end position="145"/>
    </location>
</feature>
<dbReference type="GO" id="GO:0005802">
    <property type="term" value="C:trans-Golgi network"/>
    <property type="evidence" value="ECO:0007669"/>
    <property type="project" value="TreeGrafter"/>
</dbReference>
<feature type="transmembrane region" description="Helical" evidence="4">
    <location>
        <begin position="61"/>
        <end position="83"/>
    </location>
</feature>
<dbReference type="SUPFAM" id="SSF81665">
    <property type="entry name" value="Calcium ATPase, transmembrane domain M"/>
    <property type="match status" value="1"/>
</dbReference>
<dbReference type="InterPro" id="IPR023298">
    <property type="entry name" value="ATPase_P-typ_TM_dom_sf"/>
</dbReference>
<dbReference type="PANTHER" id="PTHR24092:SF150">
    <property type="entry name" value="PHOSPHOLIPID-TRANSPORTING ATPASE"/>
    <property type="match status" value="1"/>
</dbReference>
<feature type="domain" description="P-type ATPase C-terminal" evidence="5">
    <location>
        <begin position="1"/>
        <end position="190"/>
    </location>
</feature>
<keyword evidence="2" id="KW-0479">Metal-binding</keyword>
<organism evidence="6">
    <name type="scientific">Henneguya salminicola</name>
    <name type="common">Myxosporean</name>
    <dbReference type="NCBI Taxonomy" id="69463"/>
    <lineage>
        <taxon>Eukaryota</taxon>
        <taxon>Metazoa</taxon>
        <taxon>Cnidaria</taxon>
        <taxon>Myxozoa</taxon>
        <taxon>Myxosporea</taxon>
        <taxon>Bivalvulida</taxon>
        <taxon>Platysporina</taxon>
        <taxon>Myxobolidae</taxon>
        <taxon>Henneguya</taxon>
    </lineage>
</organism>
<feature type="transmembrane region" description="Helical" evidence="4">
    <location>
        <begin position="171"/>
        <end position="191"/>
    </location>
</feature>
<dbReference type="AlphaFoldDB" id="A0A6G3MH07"/>
<evidence type="ECO:0000259" key="5">
    <source>
        <dbReference type="Pfam" id="PF16212"/>
    </source>
</evidence>
<keyword evidence="4" id="KW-0472">Membrane</keyword>
<keyword evidence="4" id="KW-1133">Transmembrane helix</keyword>
<comment type="subcellular location">
    <subcellularLocation>
        <location evidence="1">Membrane</location>
        <topology evidence="1">Multi-pass membrane protein</topology>
    </subcellularLocation>
</comment>
<keyword evidence="3" id="KW-0460">Magnesium</keyword>
<evidence type="ECO:0000256" key="2">
    <source>
        <dbReference type="ARBA" id="ARBA00022723"/>
    </source>
</evidence>
<accession>A0A6G3MH07</accession>
<reference evidence="6" key="1">
    <citation type="submission" date="2018-11" db="EMBL/GenBank/DDBJ databases">
        <title>Henneguya salminicola genome and transcriptome.</title>
        <authorList>
            <person name="Yahalomi D."/>
            <person name="Atkinson S.D."/>
            <person name="Neuhof M."/>
            <person name="Chang E.S."/>
            <person name="Philippe H."/>
            <person name="Cartwright P."/>
            <person name="Bartholomew J.L."/>
            <person name="Huchon D."/>
        </authorList>
    </citation>
    <scope>NUCLEOTIDE SEQUENCE</scope>
    <source>
        <strain evidence="6">Hz1</strain>
        <tissue evidence="6">Whole</tissue>
    </source>
</reference>
<feature type="transmembrane region" description="Helical" evidence="4">
    <location>
        <begin position="95"/>
        <end position="116"/>
    </location>
</feature>
<dbReference type="InterPro" id="IPR032630">
    <property type="entry name" value="P_typ_ATPase_c"/>
</dbReference>
<dbReference type="GO" id="GO:0140326">
    <property type="term" value="F:ATPase-coupled intramembrane lipid transporter activity"/>
    <property type="evidence" value="ECO:0007669"/>
    <property type="project" value="TreeGrafter"/>
</dbReference>
<name>A0A6G3MH07_HENSL</name>
<sequence length="192" mass="22401">MFSSQIIFSKVHITLYNVFYSSLPPFCFGLLDQSCSLEAQYNVPYLYESIRRSSPFSIKRFYAWLLNGVLHSSLIFFLCYALCRRGVINIDGNPISSALFGNVVFTLTLIVITLKAALELRYWFWMTHIGICGGFFSYIVFMSIFSRRLPPLIWFEPEFLDSDILMYESPLFWLGLGIPIIVMLPDFIFHWF</sequence>